<dbReference type="GO" id="GO:0016491">
    <property type="term" value="F:oxidoreductase activity"/>
    <property type="evidence" value="ECO:0007669"/>
    <property type="project" value="UniProtKB-KW"/>
</dbReference>
<dbReference type="NCBIfam" id="NF005559">
    <property type="entry name" value="PRK07231.1"/>
    <property type="match status" value="1"/>
</dbReference>
<evidence type="ECO:0000256" key="1">
    <source>
        <dbReference type="ARBA" id="ARBA00006484"/>
    </source>
</evidence>
<gene>
    <name evidence="3" type="ORF">UFOPK1392_00426</name>
</gene>
<dbReference type="CDD" id="cd05233">
    <property type="entry name" value="SDR_c"/>
    <property type="match status" value="1"/>
</dbReference>
<dbReference type="Pfam" id="PF13561">
    <property type="entry name" value="adh_short_C2"/>
    <property type="match status" value="1"/>
</dbReference>
<dbReference type="SUPFAM" id="SSF51735">
    <property type="entry name" value="NAD(P)-binding Rossmann-fold domains"/>
    <property type="match status" value="1"/>
</dbReference>
<sequence>MPSTAPERFRLDGKVAIITGAGKGIGAAIAKAFAEVGADCVLTARTEADLEQVASDVVAAGGRALPLTGDVNDMDSLASIVNRTIDHFGAIDIVVNNAGGSMSRPFLDTSVSQLEKSFHFNVSAPFELVRLAVPHMLQRGGGTVCNIGSVAGRNAVRNSLTHSLTKAAVEQLTRLMAVELAPRIRVNGVLPGAVETDSLRMYLSSMDPSIRESMHANTAMRRNGLPDDIADAVLYLCSPAASWVTGQCLAVDGMANGDLIPKVTTDL</sequence>
<reference evidence="3" key="1">
    <citation type="submission" date="2020-05" db="EMBL/GenBank/DDBJ databases">
        <authorList>
            <person name="Chiriac C."/>
            <person name="Salcher M."/>
            <person name="Ghai R."/>
            <person name="Kavagutti S V."/>
        </authorList>
    </citation>
    <scope>NUCLEOTIDE SEQUENCE</scope>
</reference>
<evidence type="ECO:0000256" key="2">
    <source>
        <dbReference type="ARBA" id="ARBA00023002"/>
    </source>
</evidence>
<comment type="similarity">
    <text evidence="1">Belongs to the short-chain dehydrogenases/reductases (SDR) family.</text>
</comment>
<dbReference type="EMBL" id="CAEMXZ010000011">
    <property type="protein sequence ID" value="CAB4322690.1"/>
    <property type="molecule type" value="Genomic_DNA"/>
</dbReference>
<keyword evidence="2" id="KW-0560">Oxidoreductase</keyword>
<dbReference type="AlphaFoldDB" id="A0A6J5Y960"/>
<name>A0A6J5Y960_9ZZZZ</name>
<dbReference type="PRINTS" id="PR00081">
    <property type="entry name" value="GDHRDH"/>
</dbReference>
<dbReference type="PRINTS" id="PR00080">
    <property type="entry name" value="SDRFAMILY"/>
</dbReference>
<dbReference type="InterPro" id="IPR036291">
    <property type="entry name" value="NAD(P)-bd_dom_sf"/>
</dbReference>
<dbReference type="Gene3D" id="3.40.50.720">
    <property type="entry name" value="NAD(P)-binding Rossmann-like Domain"/>
    <property type="match status" value="1"/>
</dbReference>
<dbReference type="PANTHER" id="PTHR43639">
    <property type="entry name" value="OXIDOREDUCTASE, SHORT-CHAIN DEHYDROGENASE/REDUCTASE FAMILY (AFU_ORTHOLOGUE AFUA_5G02870)"/>
    <property type="match status" value="1"/>
</dbReference>
<proteinExistence type="inferred from homology"/>
<organism evidence="3">
    <name type="scientific">freshwater metagenome</name>
    <dbReference type="NCBI Taxonomy" id="449393"/>
    <lineage>
        <taxon>unclassified sequences</taxon>
        <taxon>metagenomes</taxon>
        <taxon>ecological metagenomes</taxon>
    </lineage>
</organism>
<accession>A0A6J5Y960</accession>
<protein>
    <submittedName>
        <fullName evidence="3">Unannotated protein</fullName>
    </submittedName>
</protein>
<dbReference type="FunFam" id="3.40.50.720:FF:000084">
    <property type="entry name" value="Short-chain dehydrogenase reductase"/>
    <property type="match status" value="1"/>
</dbReference>
<evidence type="ECO:0000313" key="3">
    <source>
        <dbReference type="EMBL" id="CAB4322690.1"/>
    </source>
</evidence>
<dbReference type="PANTHER" id="PTHR43639:SF1">
    <property type="entry name" value="SHORT-CHAIN DEHYDROGENASE_REDUCTASE FAMILY PROTEIN"/>
    <property type="match status" value="1"/>
</dbReference>
<dbReference type="InterPro" id="IPR002347">
    <property type="entry name" value="SDR_fam"/>
</dbReference>